<comment type="caution">
    <text evidence="2">The sequence shown here is derived from an EMBL/GenBank/DDBJ whole genome shotgun (WGS) entry which is preliminary data.</text>
</comment>
<feature type="domain" description="FAS1" evidence="1">
    <location>
        <begin position="183"/>
        <end position="345"/>
    </location>
</feature>
<dbReference type="PROSITE" id="PS50213">
    <property type="entry name" value="FAS1"/>
    <property type="match status" value="2"/>
</dbReference>
<reference evidence="2 3" key="1">
    <citation type="submission" date="2019-02" db="EMBL/GenBank/DDBJ databases">
        <title>Pedobacter sp. RP-3-11 sp. nov., isolated from Arctic soil.</title>
        <authorList>
            <person name="Dahal R.H."/>
        </authorList>
    </citation>
    <scope>NUCLEOTIDE SEQUENCE [LARGE SCALE GENOMIC DNA]</scope>
    <source>
        <strain evidence="2 3">RP-3-11</strain>
    </source>
</reference>
<evidence type="ECO:0000313" key="3">
    <source>
        <dbReference type="Proteomes" id="UP000291485"/>
    </source>
</evidence>
<dbReference type="InterPro" id="IPR050904">
    <property type="entry name" value="Adhesion/Biosynth-related"/>
</dbReference>
<organism evidence="2 3">
    <name type="scientific">Pedobacter frigidisoli</name>
    <dbReference type="NCBI Taxonomy" id="2530455"/>
    <lineage>
        <taxon>Bacteria</taxon>
        <taxon>Pseudomonadati</taxon>
        <taxon>Bacteroidota</taxon>
        <taxon>Sphingobacteriia</taxon>
        <taxon>Sphingobacteriales</taxon>
        <taxon>Sphingobacteriaceae</taxon>
        <taxon>Pedobacter</taxon>
    </lineage>
</organism>
<dbReference type="InterPro" id="IPR000782">
    <property type="entry name" value="FAS1_domain"/>
</dbReference>
<feature type="domain" description="FAS1" evidence="1">
    <location>
        <begin position="40"/>
        <end position="179"/>
    </location>
</feature>
<dbReference type="Proteomes" id="UP000291485">
    <property type="component" value="Unassembled WGS sequence"/>
</dbReference>
<dbReference type="PANTHER" id="PTHR10900">
    <property type="entry name" value="PERIOSTIN-RELATED"/>
    <property type="match status" value="1"/>
</dbReference>
<accession>A0A4R0NZ36</accession>
<dbReference type="RefSeq" id="WP_131560739.1">
    <property type="nucleotide sequence ID" value="NZ_SJSN01000013.1"/>
</dbReference>
<protein>
    <recommendedName>
        <fullName evidence="1">FAS1 domain-containing protein</fullName>
    </recommendedName>
</protein>
<dbReference type="InterPro" id="IPR036378">
    <property type="entry name" value="FAS1_dom_sf"/>
</dbReference>
<dbReference type="OrthoDB" id="1144324at2"/>
<dbReference type="AlphaFoldDB" id="A0A4R0NZ36"/>
<dbReference type="SMART" id="SM00554">
    <property type="entry name" value="FAS1"/>
    <property type="match status" value="1"/>
</dbReference>
<sequence length="603" mass="66326">MMKNNLNVRNITIMMVVLAFTFVFINACKRESYTLATTDDVNITGYLDRYPDQFSLMKQIIDRSGTTGFLGAYGKYTLFTPNNTAVTEWLKSKGKAAVADLSVEEAKDMVKFHILPDTVATNRFTDGKLAQVTLYGQYLQTGAVNQGGTTSFIVNKLAKITKSNIRVGNGIIHVMDHVLLPATLSLAKSVEANARYTYFAQALKETGFYDSLNVSQAAVVDTTRRFQTLILESDSALKAAGFSSYASFKSRYSKTGNPKSHTDSLWLYMAYHISTGPTYTPDIITSPAIYTLAPKEIITTKFSGQSILLNEDEFNGIVEPGVEINRTYSDVTAANGVQHEVKKPFSIKVRVQAAVFFDVGDQPELRANPKWRGASAASIFIIANGSSTLQGMLFNNPAKLTTPTQYDYVTVPATPRRYNGNDFLNLSVGPNTARAQWLEIKTPMLVKGKYKIWVCYAQNGNGAITQVGVDVGRTGEQILPNLVDFRQSLSASGVVTANSALASADPLMLTNGFKRYIATTAEYAGTLRGEQGVTGTGWDTMTGRLVGTADIQTTDRHWVRFTMIPGGRESNNNTWIDMIHFIPVDADQNYPRFSTSATQFKRP</sequence>
<evidence type="ECO:0000313" key="2">
    <source>
        <dbReference type="EMBL" id="TCD05634.1"/>
    </source>
</evidence>
<keyword evidence="3" id="KW-1185">Reference proteome</keyword>
<dbReference type="SUPFAM" id="SSF82153">
    <property type="entry name" value="FAS1 domain"/>
    <property type="match status" value="2"/>
</dbReference>
<dbReference type="EMBL" id="SJSN01000013">
    <property type="protein sequence ID" value="TCD05634.1"/>
    <property type="molecule type" value="Genomic_DNA"/>
</dbReference>
<evidence type="ECO:0000259" key="1">
    <source>
        <dbReference type="PROSITE" id="PS50213"/>
    </source>
</evidence>
<proteinExistence type="predicted"/>
<dbReference type="Gene3D" id="2.30.180.10">
    <property type="entry name" value="FAS1 domain"/>
    <property type="match status" value="2"/>
</dbReference>
<dbReference type="PANTHER" id="PTHR10900:SF77">
    <property type="entry name" value="FI19380P1"/>
    <property type="match status" value="1"/>
</dbReference>
<dbReference type="Pfam" id="PF02469">
    <property type="entry name" value="Fasciclin"/>
    <property type="match status" value="1"/>
</dbReference>
<gene>
    <name evidence="2" type="ORF">EZ449_16225</name>
</gene>
<name>A0A4R0NZ36_9SPHI</name>